<dbReference type="RefSeq" id="WP_348265064.1">
    <property type="nucleotide sequence ID" value="NZ_CP121196.1"/>
</dbReference>
<protein>
    <submittedName>
        <fullName evidence="2">3-dehydro-L-gulonate 2-dehydrogenase</fullName>
        <ecNumber evidence="2">1.1.1.130</ecNumber>
    </submittedName>
</protein>
<name>A0AAU7DRD9_9BACT</name>
<dbReference type="NCBIfam" id="NF009750">
    <property type="entry name" value="PRK13260.1"/>
    <property type="match status" value="1"/>
</dbReference>
<evidence type="ECO:0000256" key="1">
    <source>
        <dbReference type="ARBA" id="ARBA00023002"/>
    </source>
</evidence>
<proteinExistence type="predicted"/>
<reference evidence="2" key="1">
    <citation type="submission" date="2023-03" db="EMBL/GenBank/DDBJ databases">
        <title>Edaphobacter sp.</title>
        <authorList>
            <person name="Huber K.J."/>
            <person name="Papendorf J."/>
            <person name="Pilke C."/>
            <person name="Bunk B."/>
            <person name="Sproeer C."/>
            <person name="Pester M."/>
        </authorList>
    </citation>
    <scope>NUCLEOTIDE SEQUENCE</scope>
    <source>
        <strain evidence="2">DSM 110680</strain>
    </source>
</reference>
<sequence length="351" mass="38096">MKNPGLKSETWRTQIIFMLRIPITEVEKRLAVVLRKLGFSDGRAELCARLFAETTCDGVYSHGVNRFARFVAMVRNGSVDPGAEPGVVSRFGAMERWDGQRGPGNLNAQAAMGQAIALSREHSIGCVAMRNTNHWMRGGTYGWQAAEAGVIGMCWTNTMPNVPPWGGVEPAIGNNPLVVAVPRAKGPVVLDMAMSQFSYGVLESYRKRGELLPVDGGFDAEGKLTRNPGAIEESQRLLPVGFWKGSGLAVVLDMVAAMSSLGNATHAIANDPLQETGLSQMFVAIDPRGLGDAMRMEEIADAVVGSLHRSRPAEKEKTVLYPGEHTLRLRQENRRLGLPVEESVWAEIGGM</sequence>
<dbReference type="Gene3D" id="3.30.1370.60">
    <property type="entry name" value="Hypothetical oxidoreductase yiak, domain 2"/>
    <property type="match status" value="1"/>
</dbReference>
<dbReference type="EMBL" id="CP121196">
    <property type="protein sequence ID" value="XBH19842.1"/>
    <property type="molecule type" value="Genomic_DNA"/>
</dbReference>
<dbReference type="InterPro" id="IPR043143">
    <property type="entry name" value="Mal/L-sulf/L-lact_DH-like_NADP"/>
</dbReference>
<organism evidence="2">
    <name type="scientific">Telmatobacter sp. DSM 110680</name>
    <dbReference type="NCBI Taxonomy" id="3036704"/>
    <lineage>
        <taxon>Bacteria</taxon>
        <taxon>Pseudomonadati</taxon>
        <taxon>Acidobacteriota</taxon>
        <taxon>Terriglobia</taxon>
        <taxon>Terriglobales</taxon>
        <taxon>Acidobacteriaceae</taxon>
        <taxon>Telmatobacter</taxon>
    </lineage>
</organism>
<keyword evidence="1 2" id="KW-0560">Oxidoreductase</keyword>
<dbReference type="Pfam" id="PF02615">
    <property type="entry name" value="Ldh_2"/>
    <property type="match status" value="1"/>
</dbReference>
<dbReference type="AlphaFoldDB" id="A0AAU7DRD9"/>
<dbReference type="SUPFAM" id="SSF89733">
    <property type="entry name" value="L-sulfolactate dehydrogenase-like"/>
    <property type="match status" value="1"/>
</dbReference>
<dbReference type="Gene3D" id="1.10.1530.10">
    <property type="match status" value="1"/>
</dbReference>
<dbReference type="GO" id="GO:0047559">
    <property type="term" value="F:3-dehydro-L-gulonate 2-dehydrogenase activity"/>
    <property type="evidence" value="ECO:0007669"/>
    <property type="project" value="UniProtKB-EC"/>
</dbReference>
<dbReference type="PANTHER" id="PTHR11091">
    <property type="entry name" value="OXIDOREDUCTASE-RELATED"/>
    <property type="match status" value="1"/>
</dbReference>
<dbReference type="InterPro" id="IPR003767">
    <property type="entry name" value="Malate/L-lactate_DH-like"/>
</dbReference>
<gene>
    <name evidence="2" type="primary">yiaK</name>
    <name evidence="2" type="ORF">P8935_11110</name>
</gene>
<dbReference type="EC" id="1.1.1.130" evidence="2"/>
<dbReference type="PANTHER" id="PTHR11091:SF3">
    <property type="entry name" value="2,3-DIKETO-L-GULONATE REDUCTASE"/>
    <property type="match status" value="1"/>
</dbReference>
<dbReference type="InterPro" id="IPR043144">
    <property type="entry name" value="Mal/L-sulf/L-lact_DH-like_ah"/>
</dbReference>
<accession>A0AAU7DRD9</accession>
<dbReference type="InterPro" id="IPR036111">
    <property type="entry name" value="Mal/L-sulfo/L-lacto_DH-like_sf"/>
</dbReference>
<evidence type="ECO:0000313" key="2">
    <source>
        <dbReference type="EMBL" id="XBH19842.1"/>
    </source>
</evidence>